<dbReference type="EMBL" id="NQJF01000011">
    <property type="protein sequence ID" value="OYD23157.1"/>
    <property type="molecule type" value="Genomic_DNA"/>
</dbReference>
<name>A0A235CGJ1_9GAMM</name>
<accession>A0A235CGJ1</accession>
<comment type="caution">
    <text evidence="1">The sequence shown here is derived from an EMBL/GenBank/DDBJ whole genome shotgun (WGS) entry which is preliminary data.</text>
</comment>
<sequence length="257" mass="28992">MANKKVETCYACDEVATSREHVPPKCLFPTELGVNLRIGLITVPSCDVHNGRKSDDDEFLLASLAGIIGCNNIGMLHKFTKVDRAIRRSGGRLLGKVLKDQKIKIHELRDGNKFSVAWGKPDLKRLHDCFSLIGKGLYKHKYGKAFDGNVICEVLYVPTTNRGWKGYREFAVAEMSKELSSCKVEGENPEVFQWVLGPEDPFGSSCARLTFYGNLVVYLAFISSRVNMEDFESLFDIAQKTEKPVYIQKDGKRYRIN</sequence>
<dbReference type="EMBL" id="SODO01000029">
    <property type="protein sequence ID" value="TDW53486.1"/>
    <property type="molecule type" value="Genomic_DNA"/>
</dbReference>
<evidence type="ECO:0000313" key="1">
    <source>
        <dbReference type="EMBL" id="OYD23157.1"/>
    </source>
</evidence>
<reference evidence="1 3" key="1">
    <citation type="submission" date="2017-08" db="EMBL/GenBank/DDBJ databases">
        <title>Draft Genome Sequence of the Marine Bacterium Oceanimonas baumannii ATCC 700832.</title>
        <authorList>
            <person name="Mcclelland W.D."/>
            <person name="Brennan M.A."/>
            <person name="Trachtenberg A.M."/>
            <person name="Maclea K.S."/>
        </authorList>
    </citation>
    <scope>NUCLEOTIDE SEQUENCE [LARGE SCALE GENOMIC DNA]</scope>
    <source>
        <strain evidence="1 3">ATCC 700832</strain>
    </source>
</reference>
<dbReference type="Proteomes" id="UP000243640">
    <property type="component" value="Unassembled WGS sequence"/>
</dbReference>
<dbReference type="AlphaFoldDB" id="A0A235CGJ1"/>
<evidence type="ECO:0008006" key="5">
    <source>
        <dbReference type="Google" id="ProtNLM"/>
    </source>
</evidence>
<evidence type="ECO:0000313" key="2">
    <source>
        <dbReference type="EMBL" id="TDW53486.1"/>
    </source>
</evidence>
<dbReference type="OrthoDB" id="2081179at2"/>
<protein>
    <recommendedName>
        <fullName evidence="5">HNH endonuclease</fullName>
    </recommendedName>
</protein>
<dbReference type="Proteomes" id="UP000295058">
    <property type="component" value="Unassembled WGS sequence"/>
</dbReference>
<keyword evidence="4" id="KW-1185">Reference proteome</keyword>
<organism evidence="1 3">
    <name type="scientific">Oceanimonas baumannii</name>
    <dbReference type="NCBI Taxonomy" id="129578"/>
    <lineage>
        <taxon>Bacteria</taxon>
        <taxon>Pseudomonadati</taxon>
        <taxon>Pseudomonadota</taxon>
        <taxon>Gammaproteobacteria</taxon>
        <taxon>Aeromonadales</taxon>
        <taxon>Aeromonadaceae</taxon>
        <taxon>Oceanimonas</taxon>
    </lineage>
</organism>
<reference evidence="2 4" key="2">
    <citation type="submission" date="2019-03" db="EMBL/GenBank/DDBJ databases">
        <title>Genomic Encyclopedia of Archaeal and Bacterial Type Strains, Phase II (KMG-II): from individual species to whole genera.</title>
        <authorList>
            <person name="Goeker M."/>
        </authorList>
    </citation>
    <scope>NUCLEOTIDE SEQUENCE [LARGE SCALE GENOMIC DNA]</scope>
    <source>
        <strain evidence="2 4">DSM 15594</strain>
    </source>
</reference>
<evidence type="ECO:0000313" key="3">
    <source>
        <dbReference type="Proteomes" id="UP000243640"/>
    </source>
</evidence>
<evidence type="ECO:0000313" key="4">
    <source>
        <dbReference type="Proteomes" id="UP000295058"/>
    </source>
</evidence>
<proteinExistence type="predicted"/>
<dbReference type="RefSeq" id="WP_094279106.1">
    <property type="nucleotide sequence ID" value="NZ_NQJF01000011.1"/>
</dbReference>
<gene>
    <name evidence="1" type="ORF">B6S09_13970</name>
    <name evidence="2" type="ORF">LY04_03618</name>
</gene>